<dbReference type="PANTHER" id="PTHR43394">
    <property type="entry name" value="ATP-DEPENDENT PERMEASE MDL1, MITOCHONDRIAL"/>
    <property type="match status" value="1"/>
</dbReference>
<evidence type="ECO:0000259" key="12">
    <source>
        <dbReference type="PROSITE" id="PS50893"/>
    </source>
</evidence>
<organism evidence="14 15">
    <name type="scientific">Ideonella oryzae</name>
    <dbReference type="NCBI Taxonomy" id="2937441"/>
    <lineage>
        <taxon>Bacteria</taxon>
        <taxon>Pseudomonadati</taxon>
        <taxon>Pseudomonadota</taxon>
        <taxon>Betaproteobacteria</taxon>
        <taxon>Burkholderiales</taxon>
        <taxon>Sphaerotilaceae</taxon>
        <taxon>Ideonella</taxon>
    </lineage>
</organism>
<evidence type="ECO:0000256" key="5">
    <source>
        <dbReference type="ARBA" id="ARBA00022741"/>
    </source>
</evidence>
<gene>
    <name evidence="14" type="primary">msbA</name>
    <name evidence="14" type="ORF">M0L44_11895</name>
</gene>
<dbReference type="InterPro" id="IPR039421">
    <property type="entry name" value="Type_1_exporter"/>
</dbReference>
<evidence type="ECO:0000256" key="7">
    <source>
        <dbReference type="ARBA" id="ARBA00022967"/>
    </source>
</evidence>
<evidence type="ECO:0000256" key="11">
    <source>
        <dbReference type="SAM" id="Phobius"/>
    </source>
</evidence>
<evidence type="ECO:0000256" key="2">
    <source>
        <dbReference type="ARBA" id="ARBA00022448"/>
    </source>
</evidence>
<keyword evidence="6" id="KW-0067">ATP-binding</keyword>
<dbReference type="PROSITE" id="PS50929">
    <property type="entry name" value="ABC_TM1F"/>
    <property type="match status" value="1"/>
</dbReference>
<dbReference type="InterPro" id="IPR011527">
    <property type="entry name" value="ABC1_TM_dom"/>
</dbReference>
<name>A0ABT1BMS0_9BURK</name>
<sequence length="583" mass="63470">MSDSVQVYRRLLGYARPYWRTAAVALLAMGAAAALEPLVPTLLQHLVDKGLIGKDPQAGWRLPLLLALTFAAKGLVDYVANVASQAVAQHAMSDLRQEVFRHQTGLPLAEHQSRSHGRMLSSILNDIPLLSQALSSAWIIVIRDTLIIVGLTIKLFLLAWHLTLLILLVAPVVAVLIRVASRKLRISNETMRTLAGQLAGQLEAGLSGVKELKIFGARDYESGRFNQLSEDLRRANMRTVRVQSANVPLVQVLAALAVSGVIFVVMTLSARNLLTPGEFFGFVTAMSLLFEPIRRLTNINGTIQSGLASARGLFDLLDQPLEPEGQGTPLPATTPLQPIVFDHVTFSYPGQDRPALEDFCLTLPPGQTVALVGSSGSGKTTVAQLLARFYSPQQGAIQYGPHDIAALELRSWREQLAWVGQQVVLFDDTVAANMAYGRPDLPREKILEAARAAHAWEFVERLPQQLDAPCGHNGVNLSGGQRQRIAIARAFLKDAPVLILDEATSALDNESERQVQEALGTLARHRTTLVIAHRLSTIESADWIVAMDQGRVVEQGRHAELLARGGLYARLHQSQAQGGDSPD</sequence>
<dbReference type="SUPFAM" id="SSF90123">
    <property type="entry name" value="ABC transporter transmembrane region"/>
    <property type="match status" value="1"/>
</dbReference>
<evidence type="ECO:0000256" key="1">
    <source>
        <dbReference type="ARBA" id="ARBA00004651"/>
    </source>
</evidence>
<keyword evidence="3" id="KW-1003">Cell membrane</keyword>
<dbReference type="Proteomes" id="UP001204851">
    <property type="component" value="Unassembled WGS sequence"/>
</dbReference>
<dbReference type="SUPFAM" id="SSF52540">
    <property type="entry name" value="P-loop containing nucleoside triphosphate hydrolases"/>
    <property type="match status" value="1"/>
</dbReference>
<feature type="domain" description="ABC transporter" evidence="12">
    <location>
        <begin position="339"/>
        <end position="574"/>
    </location>
</feature>
<keyword evidence="8 11" id="KW-1133">Transmembrane helix</keyword>
<feature type="transmembrane region" description="Helical" evidence="11">
    <location>
        <begin position="147"/>
        <end position="177"/>
    </location>
</feature>
<feature type="domain" description="ABC transmembrane type-1" evidence="13">
    <location>
        <begin position="23"/>
        <end position="305"/>
    </location>
</feature>
<feature type="transmembrane region" description="Helical" evidence="11">
    <location>
        <begin position="123"/>
        <end position="141"/>
    </location>
</feature>
<evidence type="ECO:0000256" key="3">
    <source>
        <dbReference type="ARBA" id="ARBA00022475"/>
    </source>
</evidence>
<feature type="transmembrane region" description="Helical" evidence="11">
    <location>
        <begin position="247"/>
        <end position="267"/>
    </location>
</feature>
<accession>A0ABT1BMS0</accession>
<dbReference type="InterPro" id="IPR011917">
    <property type="entry name" value="ABC_transpr_lipidA"/>
</dbReference>
<dbReference type="PROSITE" id="PS00211">
    <property type="entry name" value="ABC_TRANSPORTER_1"/>
    <property type="match status" value="1"/>
</dbReference>
<dbReference type="InterPro" id="IPR017871">
    <property type="entry name" value="ABC_transporter-like_CS"/>
</dbReference>
<feature type="transmembrane region" description="Helical" evidence="11">
    <location>
        <begin position="58"/>
        <end position="76"/>
    </location>
</feature>
<dbReference type="PANTHER" id="PTHR43394:SF1">
    <property type="entry name" value="ATP-BINDING CASSETTE SUB-FAMILY B MEMBER 10, MITOCHONDRIAL"/>
    <property type="match status" value="1"/>
</dbReference>
<keyword evidence="7" id="KW-1278">Translocase</keyword>
<evidence type="ECO:0000256" key="8">
    <source>
        <dbReference type="ARBA" id="ARBA00022989"/>
    </source>
</evidence>
<evidence type="ECO:0000256" key="6">
    <source>
        <dbReference type="ARBA" id="ARBA00022840"/>
    </source>
</evidence>
<keyword evidence="2" id="KW-0813">Transport</keyword>
<dbReference type="InterPro" id="IPR036640">
    <property type="entry name" value="ABC1_TM_sf"/>
</dbReference>
<dbReference type="RefSeq" id="WP_252769916.1">
    <property type="nucleotide sequence ID" value="NZ_JAMXMC010000006.1"/>
</dbReference>
<dbReference type="SMART" id="SM00382">
    <property type="entry name" value="AAA"/>
    <property type="match status" value="1"/>
</dbReference>
<dbReference type="PROSITE" id="PS50893">
    <property type="entry name" value="ABC_TRANSPORTER_2"/>
    <property type="match status" value="1"/>
</dbReference>
<proteinExistence type="predicted"/>
<reference evidence="14 15" key="1">
    <citation type="submission" date="2022-06" db="EMBL/GenBank/DDBJ databases">
        <title>Ideonella sp. NS12-5 Genome sequencing and assembly.</title>
        <authorList>
            <person name="Jung Y."/>
        </authorList>
    </citation>
    <scope>NUCLEOTIDE SEQUENCE [LARGE SCALE GENOMIC DNA]</scope>
    <source>
        <strain evidence="14 15">NS12-5</strain>
    </source>
</reference>
<comment type="caution">
    <text evidence="14">The sequence shown here is derived from an EMBL/GenBank/DDBJ whole genome shotgun (WGS) entry which is preliminary data.</text>
</comment>
<evidence type="ECO:0000256" key="4">
    <source>
        <dbReference type="ARBA" id="ARBA00022692"/>
    </source>
</evidence>
<dbReference type="Pfam" id="PF00005">
    <property type="entry name" value="ABC_tran"/>
    <property type="match status" value="1"/>
</dbReference>
<keyword evidence="4 11" id="KW-0812">Transmembrane</keyword>
<keyword evidence="9" id="KW-0445">Lipid transport</keyword>
<evidence type="ECO:0000256" key="9">
    <source>
        <dbReference type="ARBA" id="ARBA00023055"/>
    </source>
</evidence>
<comment type="subcellular location">
    <subcellularLocation>
        <location evidence="1">Cell membrane</location>
        <topology evidence="1">Multi-pass membrane protein</topology>
    </subcellularLocation>
</comment>
<dbReference type="Gene3D" id="1.20.1560.10">
    <property type="entry name" value="ABC transporter type 1, transmembrane domain"/>
    <property type="match status" value="1"/>
</dbReference>
<dbReference type="Gene3D" id="3.40.50.300">
    <property type="entry name" value="P-loop containing nucleotide triphosphate hydrolases"/>
    <property type="match status" value="1"/>
</dbReference>
<dbReference type="InterPro" id="IPR003439">
    <property type="entry name" value="ABC_transporter-like_ATP-bd"/>
</dbReference>
<evidence type="ECO:0000259" key="13">
    <source>
        <dbReference type="PROSITE" id="PS50929"/>
    </source>
</evidence>
<dbReference type="CDD" id="cd18552">
    <property type="entry name" value="ABC_6TM_MsbA_like"/>
    <property type="match status" value="1"/>
</dbReference>
<dbReference type="Pfam" id="PF00664">
    <property type="entry name" value="ABC_membrane"/>
    <property type="match status" value="1"/>
</dbReference>
<evidence type="ECO:0000313" key="15">
    <source>
        <dbReference type="Proteomes" id="UP001204851"/>
    </source>
</evidence>
<keyword evidence="10 11" id="KW-0472">Membrane</keyword>
<protein>
    <submittedName>
        <fullName evidence="14">Lipid A export permease/ATP-binding protein MsbA</fullName>
    </submittedName>
</protein>
<dbReference type="InterPro" id="IPR027417">
    <property type="entry name" value="P-loop_NTPase"/>
</dbReference>
<keyword evidence="5" id="KW-0547">Nucleotide-binding</keyword>
<dbReference type="InterPro" id="IPR003593">
    <property type="entry name" value="AAA+_ATPase"/>
</dbReference>
<dbReference type="NCBIfam" id="TIGR02203">
    <property type="entry name" value="MsbA_lipidA"/>
    <property type="match status" value="1"/>
</dbReference>
<dbReference type="EMBL" id="JAMXMC010000006">
    <property type="protein sequence ID" value="MCO5977413.1"/>
    <property type="molecule type" value="Genomic_DNA"/>
</dbReference>
<keyword evidence="15" id="KW-1185">Reference proteome</keyword>
<evidence type="ECO:0000256" key="10">
    <source>
        <dbReference type="ARBA" id="ARBA00023136"/>
    </source>
</evidence>
<evidence type="ECO:0000313" key="14">
    <source>
        <dbReference type="EMBL" id="MCO5977413.1"/>
    </source>
</evidence>